<name>A0ABQ6NQN0_9BACL</name>
<reference evidence="1 2" key="1">
    <citation type="submission" date="2023-05" db="EMBL/GenBank/DDBJ databases">
        <title>Draft genome of Paenibacillus sp. CCS26.</title>
        <authorList>
            <person name="Akita H."/>
            <person name="Shinto Y."/>
            <person name="Kimura Z."/>
        </authorList>
    </citation>
    <scope>NUCLEOTIDE SEQUENCE [LARGE SCALE GENOMIC DNA]</scope>
    <source>
        <strain evidence="1 2">CCS26</strain>
    </source>
</reference>
<evidence type="ECO:0000313" key="1">
    <source>
        <dbReference type="EMBL" id="GMK46537.1"/>
    </source>
</evidence>
<evidence type="ECO:0000313" key="2">
    <source>
        <dbReference type="Proteomes" id="UP001285921"/>
    </source>
</evidence>
<dbReference type="EMBL" id="BTCL01000013">
    <property type="protein sequence ID" value="GMK46537.1"/>
    <property type="molecule type" value="Genomic_DNA"/>
</dbReference>
<proteinExistence type="predicted"/>
<accession>A0ABQ6NQN0</accession>
<gene>
    <name evidence="1" type="ORF">PghCCS26_36660</name>
</gene>
<dbReference type="Proteomes" id="UP001285921">
    <property type="component" value="Unassembled WGS sequence"/>
</dbReference>
<sequence length="61" mass="7574">MIPLSKDKFIGYRVMFNVGPRFMVHVYMKEEYYEQWRYTRDQRITDVVIEEVEVELDYFLG</sequence>
<protein>
    <submittedName>
        <fullName evidence="1">Uncharacterized protein</fullName>
    </submittedName>
</protein>
<keyword evidence="2" id="KW-1185">Reference proteome</keyword>
<organism evidence="1 2">
    <name type="scientific">Paenibacillus glycanilyticus</name>
    <dbReference type="NCBI Taxonomy" id="126569"/>
    <lineage>
        <taxon>Bacteria</taxon>
        <taxon>Bacillati</taxon>
        <taxon>Bacillota</taxon>
        <taxon>Bacilli</taxon>
        <taxon>Bacillales</taxon>
        <taxon>Paenibacillaceae</taxon>
        <taxon>Paenibacillus</taxon>
    </lineage>
</organism>
<comment type="caution">
    <text evidence="1">The sequence shown here is derived from an EMBL/GenBank/DDBJ whole genome shotgun (WGS) entry which is preliminary data.</text>
</comment>